<evidence type="ECO:0000313" key="3">
    <source>
        <dbReference type="Proteomes" id="UP001161247"/>
    </source>
</evidence>
<sequence length="507" mass="60034">MYSFYEDKEMQRRIEMEEIYEEVLQMRHRTELAVQRMQEAQRQKEFQEMNYRLKELAQSVERMSLHLQTIIDNNSRRERQEALEKVISSMEDNDVEDEPREVVLQPLPILLPPPYSHKGTEKLTCGSELVDVLKIDETCPPNEEVVDLEFIHILMNEEESTISIDEGHVDGVKGKHTWGVQEEMVDFDQFQAEKIPKVLEEWSKKDFPLCWMIQRFLRHLLYVISLSSLLILKFGVLNVYLLGFSLGVTCLSDFCHSGESVDCNYFTPPMYSFYEDKEMQRRIEMEEIYEEVLQMRHRTELAVQRMQEAQRQKEFQEMNYRLKELAQSVERMSLHLQTIIDNNSRRERQEALEKVISSMEDNDVEDEPREVVLQPLPILLPPPYSHKGTEKLTCGSELVDVLKIDETCPPNEEVVDLEFIHILMNEEESTISIDEGHVDGVKGKHTWGVQEEMVDFDQFQAEKIPKVLEEWSKKDFPLCWMIQRYASWRHDRLIDGTFLWYQDGYSE</sequence>
<name>A0AAV1CK97_OLDCO</name>
<keyword evidence="1" id="KW-1133">Transmembrane helix</keyword>
<accession>A0AAV1CK97</accession>
<feature type="transmembrane region" description="Helical" evidence="1">
    <location>
        <begin position="220"/>
        <end position="242"/>
    </location>
</feature>
<dbReference type="AlphaFoldDB" id="A0AAV1CK97"/>
<organism evidence="2 3">
    <name type="scientific">Oldenlandia corymbosa var. corymbosa</name>
    <dbReference type="NCBI Taxonomy" id="529605"/>
    <lineage>
        <taxon>Eukaryota</taxon>
        <taxon>Viridiplantae</taxon>
        <taxon>Streptophyta</taxon>
        <taxon>Embryophyta</taxon>
        <taxon>Tracheophyta</taxon>
        <taxon>Spermatophyta</taxon>
        <taxon>Magnoliopsida</taxon>
        <taxon>eudicotyledons</taxon>
        <taxon>Gunneridae</taxon>
        <taxon>Pentapetalae</taxon>
        <taxon>asterids</taxon>
        <taxon>lamiids</taxon>
        <taxon>Gentianales</taxon>
        <taxon>Rubiaceae</taxon>
        <taxon>Rubioideae</taxon>
        <taxon>Spermacoceae</taxon>
        <taxon>Hedyotis-Oldenlandia complex</taxon>
        <taxon>Oldenlandia</taxon>
    </lineage>
</organism>
<gene>
    <name evidence="2" type="ORF">OLC1_LOCUS6045</name>
</gene>
<evidence type="ECO:0000256" key="1">
    <source>
        <dbReference type="SAM" id="Phobius"/>
    </source>
</evidence>
<protein>
    <submittedName>
        <fullName evidence="2">OLC1v1030822C1</fullName>
    </submittedName>
</protein>
<dbReference type="Proteomes" id="UP001161247">
    <property type="component" value="Chromosome 2"/>
</dbReference>
<keyword evidence="1" id="KW-0472">Membrane</keyword>
<keyword evidence="3" id="KW-1185">Reference proteome</keyword>
<reference evidence="2" key="1">
    <citation type="submission" date="2023-03" db="EMBL/GenBank/DDBJ databases">
        <authorList>
            <person name="Julca I."/>
        </authorList>
    </citation>
    <scope>NUCLEOTIDE SEQUENCE</scope>
</reference>
<keyword evidence="1" id="KW-0812">Transmembrane</keyword>
<evidence type="ECO:0000313" key="2">
    <source>
        <dbReference type="EMBL" id="CAI9094977.1"/>
    </source>
</evidence>
<dbReference type="EMBL" id="OX459119">
    <property type="protein sequence ID" value="CAI9094977.1"/>
    <property type="molecule type" value="Genomic_DNA"/>
</dbReference>
<proteinExistence type="predicted"/>